<dbReference type="PANTHER" id="PTHR46599:SF3">
    <property type="entry name" value="PIGGYBAC TRANSPOSABLE ELEMENT-DERIVED PROTEIN 4"/>
    <property type="match status" value="1"/>
</dbReference>
<dbReference type="PANTHER" id="PTHR46599">
    <property type="entry name" value="PIGGYBAC TRANSPOSABLE ELEMENT-DERIVED PROTEIN 4"/>
    <property type="match status" value="1"/>
</dbReference>
<dbReference type="EMBL" id="ANIZ01002000">
    <property type="protein sequence ID" value="ETI43329.1"/>
    <property type="molecule type" value="Genomic_DNA"/>
</dbReference>
<feature type="compositionally biased region" description="Basic and acidic residues" evidence="1">
    <location>
        <begin position="136"/>
        <end position="151"/>
    </location>
</feature>
<feature type="compositionally biased region" description="Low complexity" evidence="1">
    <location>
        <begin position="108"/>
        <end position="134"/>
    </location>
</feature>
<gene>
    <name evidence="3" type="ORF">F443_11691</name>
</gene>
<evidence type="ECO:0000313" key="3">
    <source>
        <dbReference type="EMBL" id="ETI43329.1"/>
    </source>
</evidence>
<protein>
    <recommendedName>
        <fullName evidence="2">PiggyBac transposable element-derived protein domain-containing protein</fullName>
    </recommendedName>
</protein>
<dbReference type="HOGENOM" id="CLU_438383_0_0_1"/>
<evidence type="ECO:0000313" key="4">
    <source>
        <dbReference type="Proteomes" id="UP000018721"/>
    </source>
</evidence>
<feature type="domain" description="PiggyBac transposable element-derived protein" evidence="2">
    <location>
        <begin position="522"/>
        <end position="592"/>
    </location>
</feature>
<dbReference type="Proteomes" id="UP000018721">
    <property type="component" value="Unassembled WGS sequence"/>
</dbReference>
<dbReference type="Pfam" id="PF13843">
    <property type="entry name" value="DDE_Tnp_1_7"/>
    <property type="match status" value="1"/>
</dbReference>
<dbReference type="InterPro" id="IPR029526">
    <property type="entry name" value="PGBD"/>
</dbReference>
<name>V9EVN0_PHYNI</name>
<feature type="region of interest" description="Disordered" evidence="1">
    <location>
        <begin position="81"/>
        <end position="163"/>
    </location>
</feature>
<sequence length="624" mass="70610">MVKPRGKIPRDNEVTGRDLSFKSVWRELRNDRWTRKPPLRSSLNDRYMCISPEGHPNGKVGLDYFLREVAVLDFYADATTNEEPPQLQASPLPQRHTTRPPGHRSLETTTIFIISPPSTSPSSISASPLSTTSPHVGDDSFKIGDSDHASSPEENNDDDSGASAEVHTDLLHSMLHRMLHIILHSDEDNEDNLDTLGSELLADKHDNLNAVEPGESADQYGAIESGDEAEKDDVDVGEYDSDHDVVGFCAPKDFVDEVDETEAKIPEEVLFAANFLESFGRADEVLYVGNGEDVVEPNIDDHMMGPYDPVSNKGSYPGLRQGYSGPSAEALRHGDSPIALFFYFLPVVLWQHIAGYSNDYHREMLPLRIDAAYSCYRKKQRPNPDLPRKTRRDIQNELETMNRIMLHELCRFIGLLIARTIAPNREKLTNHRKTTDKLAFQLESRPPSTNRSCMEDKEGGGAPPYLSFDEAVLPSRSSFNKMRAFMKGKPHKWGTKLFIFCCAATTYYIRPVHFLCTGGSTEIDRVGRQDGAEKVQVSCPRVVKDYHAFMGGVDVHDQLRLQRYSLQRALRFKKYYKPLVLRMIDVAIVNSYIIHEAYHKNKTSQPLTHVKNMIKLHLELTQLW</sequence>
<comment type="caution">
    <text evidence="3">The sequence shown here is derived from an EMBL/GenBank/DDBJ whole genome shotgun (WGS) entry which is preliminary data.</text>
</comment>
<proteinExistence type="predicted"/>
<reference evidence="3 4" key="1">
    <citation type="submission" date="2013-11" db="EMBL/GenBank/DDBJ databases">
        <title>The Genome Sequence of Phytophthora parasitica P1569.</title>
        <authorList>
            <consortium name="The Broad Institute Genomics Platform"/>
            <person name="Russ C."/>
            <person name="Tyler B."/>
            <person name="Panabieres F."/>
            <person name="Shan W."/>
            <person name="Tripathy S."/>
            <person name="Grunwald N."/>
            <person name="Machado M."/>
            <person name="Johnson C.S."/>
            <person name="Arredondo F."/>
            <person name="Hong C."/>
            <person name="Coffey M."/>
            <person name="Young S.K."/>
            <person name="Zeng Q."/>
            <person name="Gargeya S."/>
            <person name="Fitzgerald M."/>
            <person name="Abouelleil A."/>
            <person name="Alvarado L."/>
            <person name="Chapman S.B."/>
            <person name="Gainer-Dewar J."/>
            <person name="Goldberg J."/>
            <person name="Griggs A."/>
            <person name="Gujja S."/>
            <person name="Hansen M."/>
            <person name="Howarth C."/>
            <person name="Imamovic A."/>
            <person name="Ireland A."/>
            <person name="Larimer J."/>
            <person name="McCowan C."/>
            <person name="Murphy C."/>
            <person name="Pearson M."/>
            <person name="Poon T.W."/>
            <person name="Priest M."/>
            <person name="Roberts A."/>
            <person name="Saif S."/>
            <person name="Shea T."/>
            <person name="Sykes S."/>
            <person name="Wortman J."/>
            <person name="Nusbaum C."/>
            <person name="Birren B."/>
        </authorList>
    </citation>
    <scope>NUCLEOTIDE SEQUENCE [LARGE SCALE GENOMIC DNA]</scope>
    <source>
        <strain evidence="3 4">P1569</strain>
    </source>
</reference>
<organism evidence="3 4">
    <name type="scientific">Phytophthora nicotianae P1569</name>
    <dbReference type="NCBI Taxonomy" id="1317065"/>
    <lineage>
        <taxon>Eukaryota</taxon>
        <taxon>Sar</taxon>
        <taxon>Stramenopiles</taxon>
        <taxon>Oomycota</taxon>
        <taxon>Peronosporomycetes</taxon>
        <taxon>Peronosporales</taxon>
        <taxon>Peronosporaceae</taxon>
        <taxon>Phytophthora</taxon>
    </lineage>
</organism>
<accession>V9EVN0</accession>
<feature type="compositionally biased region" description="Polar residues" evidence="1">
    <location>
        <begin position="81"/>
        <end position="91"/>
    </location>
</feature>
<evidence type="ECO:0000259" key="2">
    <source>
        <dbReference type="Pfam" id="PF13843"/>
    </source>
</evidence>
<evidence type="ECO:0000256" key="1">
    <source>
        <dbReference type="SAM" id="MobiDB-lite"/>
    </source>
</evidence>
<keyword evidence="4" id="KW-1185">Reference proteome</keyword>
<dbReference type="AlphaFoldDB" id="V9EVN0"/>